<feature type="compositionally biased region" description="Basic residues" evidence="1">
    <location>
        <begin position="224"/>
        <end position="235"/>
    </location>
</feature>
<reference evidence="2" key="1">
    <citation type="submission" date="2015-04" db="UniProtKB">
        <authorList>
            <consortium name="EnsemblPlants"/>
        </authorList>
    </citation>
    <scope>IDENTIFICATION</scope>
</reference>
<sequence length="315" mass="33144">MRQAHHVQRRHHSPHRGASERGGMRSERGLEQVHRCCGLNPSCYRHRFDAASSTASSSAASAAVPSDLTDLCQHCRFQCALQGTFVVIAGHGGAFIVARRTHSARSVIFCGWCYTSFCFNPVDIYTGDSRGRGTGFKYLEGQSKAPRERSGDDRRLPSSAGSGEPAPPSSKESSPPPSGNRFPPPPCRRPGITGAERHQRAGAAPAGRPPPLCLALLPLPSPAHRPRLTPRRRLAARPCPPPTAGPPPPRSSLQTRSPTSPSPAPPSPTPPHAVAVPPLPASSAHLSIASLRHCLLPIARGAAAAAAAKSPVSAS</sequence>
<dbReference type="AlphaFoldDB" id="A0A0D9YRG4"/>
<dbReference type="HOGENOM" id="CLU_883906_0_0_1"/>
<organism evidence="2">
    <name type="scientific">Oryza glumipatula</name>
    <dbReference type="NCBI Taxonomy" id="40148"/>
    <lineage>
        <taxon>Eukaryota</taxon>
        <taxon>Viridiplantae</taxon>
        <taxon>Streptophyta</taxon>
        <taxon>Embryophyta</taxon>
        <taxon>Tracheophyta</taxon>
        <taxon>Spermatophyta</taxon>
        <taxon>Magnoliopsida</taxon>
        <taxon>Liliopsida</taxon>
        <taxon>Poales</taxon>
        <taxon>Poaceae</taxon>
        <taxon>BOP clade</taxon>
        <taxon>Oryzoideae</taxon>
        <taxon>Oryzeae</taxon>
        <taxon>Oryzinae</taxon>
        <taxon>Oryza</taxon>
    </lineage>
</organism>
<feature type="compositionally biased region" description="Pro residues" evidence="1">
    <location>
        <begin position="260"/>
        <end position="271"/>
    </location>
</feature>
<reference evidence="2" key="2">
    <citation type="submission" date="2018-05" db="EMBL/GenBank/DDBJ databases">
        <title>OgluRS3 (Oryza glumaepatula Reference Sequence Version 3).</title>
        <authorList>
            <person name="Zhang J."/>
            <person name="Kudrna D."/>
            <person name="Lee S."/>
            <person name="Talag J."/>
            <person name="Welchert J."/>
            <person name="Wing R.A."/>
        </authorList>
    </citation>
    <scope>NUCLEOTIDE SEQUENCE [LARGE SCALE GENOMIC DNA]</scope>
</reference>
<protein>
    <submittedName>
        <fullName evidence="2">Uncharacterized protein</fullName>
    </submittedName>
</protein>
<dbReference type="Proteomes" id="UP000026961">
    <property type="component" value="Chromosome 2"/>
</dbReference>
<feature type="compositionally biased region" description="Low complexity" evidence="1">
    <location>
        <begin position="157"/>
        <end position="173"/>
    </location>
</feature>
<evidence type="ECO:0000256" key="1">
    <source>
        <dbReference type="SAM" id="MobiDB-lite"/>
    </source>
</evidence>
<dbReference type="Gramene" id="OGLUM02G14710.1">
    <property type="protein sequence ID" value="OGLUM02G14710.1"/>
    <property type="gene ID" value="OGLUM02G14710"/>
</dbReference>
<accession>A0A0D9YRG4</accession>
<feature type="region of interest" description="Disordered" evidence="1">
    <location>
        <begin position="137"/>
        <end position="279"/>
    </location>
</feature>
<feature type="compositionally biased region" description="Pro residues" evidence="1">
    <location>
        <begin position="174"/>
        <end position="188"/>
    </location>
</feature>
<dbReference type="EnsemblPlants" id="OGLUM02G14710.1">
    <property type="protein sequence ID" value="OGLUM02G14710.1"/>
    <property type="gene ID" value="OGLUM02G14710"/>
</dbReference>
<feature type="compositionally biased region" description="Pro residues" evidence="1">
    <location>
        <begin position="238"/>
        <end position="250"/>
    </location>
</feature>
<keyword evidence="3" id="KW-1185">Reference proteome</keyword>
<feature type="compositionally biased region" description="Basic residues" evidence="1">
    <location>
        <begin position="1"/>
        <end position="15"/>
    </location>
</feature>
<name>A0A0D9YRG4_9ORYZ</name>
<feature type="compositionally biased region" description="Basic and acidic residues" evidence="1">
    <location>
        <begin position="145"/>
        <end position="156"/>
    </location>
</feature>
<proteinExistence type="predicted"/>
<evidence type="ECO:0000313" key="3">
    <source>
        <dbReference type="Proteomes" id="UP000026961"/>
    </source>
</evidence>
<evidence type="ECO:0000313" key="2">
    <source>
        <dbReference type="EnsemblPlants" id="OGLUM02G14710.1"/>
    </source>
</evidence>
<feature type="region of interest" description="Disordered" evidence="1">
    <location>
        <begin position="1"/>
        <end position="25"/>
    </location>
</feature>